<comment type="caution">
    <text evidence="3">The sequence shown here is derived from an EMBL/GenBank/DDBJ whole genome shotgun (WGS) entry which is preliminary data.</text>
</comment>
<dbReference type="Pfam" id="PF02719">
    <property type="entry name" value="Polysacc_synt_2"/>
    <property type="match status" value="1"/>
</dbReference>
<dbReference type="InterPro" id="IPR003869">
    <property type="entry name" value="Polysac_CapD-like"/>
</dbReference>
<dbReference type="Gene3D" id="3.40.50.720">
    <property type="entry name" value="NAD(P)-binding Rossmann-like Domain"/>
    <property type="match status" value="1"/>
</dbReference>
<gene>
    <name evidence="3" type="ORF">DPQ33_17545</name>
</gene>
<dbReference type="CDD" id="cd05237">
    <property type="entry name" value="UDP_invert_4-6DH_SDR_e"/>
    <property type="match status" value="1"/>
</dbReference>
<accession>A0A7M3MA51</accession>
<feature type="domain" description="Polysaccharide biosynthesis protein CapD-like" evidence="2">
    <location>
        <begin position="9"/>
        <end position="293"/>
    </location>
</feature>
<reference evidence="3 4" key="1">
    <citation type="submission" date="2018-06" db="EMBL/GenBank/DDBJ databases">
        <title>Complete genome of Desulfovibrio indonesiensis P37SLT.</title>
        <authorList>
            <person name="Crispim J.S."/>
            <person name="Vidigal P.M.P."/>
            <person name="Silva L.C.F."/>
            <person name="Laguardia C.N."/>
            <person name="Araujo L.C."/>
            <person name="Dias R.S."/>
            <person name="Sousa M.P."/>
            <person name="Paula S.O."/>
            <person name="Silva C."/>
        </authorList>
    </citation>
    <scope>NUCLEOTIDE SEQUENCE [LARGE SCALE GENOMIC DNA]</scope>
    <source>
        <strain evidence="3 4">P37SLT</strain>
    </source>
</reference>
<evidence type="ECO:0000256" key="1">
    <source>
        <dbReference type="ARBA" id="ARBA00007430"/>
    </source>
</evidence>
<dbReference type="OrthoDB" id="9769113at2"/>
<dbReference type="EMBL" id="QMIE01000025">
    <property type="protein sequence ID" value="TVM14354.1"/>
    <property type="molecule type" value="Genomic_DNA"/>
</dbReference>
<sequence>MSRFSEKRVAVTGCCGTVGSELVRQLAEVYKPKDLVCLDNNESELFFLEQRYSSVINSNYFLADVRDERKLFKLFRDVDVVFHTAAFKHVILCERSPLEAVRTNILGVRNVIDAAQHCNVERVIFTSSDKAVNPTNVMGTSKLMGERLMTAANSTQREGGRTIFASTRFGNVLGSRGSVIPIFRRQIEKGGPVTLTDPGMTRFIMSIEEAVRLVIDSAEIANGGEVFVTKMPVIRIEDLAEVMIQEFAPHFGYDPKDIPIETIGVKPGEKLYEELMSDEETRRTVELEQYFAVLPAFRSLYREIDYSYPQLVANSVDRPYHSANEPVLSQTELLEFLHRNKLLESDKPEKHPDQRYWP</sequence>
<organism evidence="3 4">
    <name type="scientific">Oceanidesulfovibrio indonesiensis</name>
    <dbReference type="NCBI Taxonomy" id="54767"/>
    <lineage>
        <taxon>Bacteria</taxon>
        <taxon>Pseudomonadati</taxon>
        <taxon>Thermodesulfobacteriota</taxon>
        <taxon>Desulfovibrionia</taxon>
        <taxon>Desulfovibrionales</taxon>
        <taxon>Desulfovibrionaceae</taxon>
        <taxon>Oceanidesulfovibrio</taxon>
    </lineage>
</organism>
<dbReference type="AlphaFoldDB" id="A0A7M3MA51"/>
<dbReference type="InterPro" id="IPR051203">
    <property type="entry name" value="Polysaccharide_Synthase-Rel"/>
</dbReference>
<keyword evidence="4" id="KW-1185">Reference proteome</keyword>
<dbReference type="RefSeq" id="WP_144304525.1">
    <property type="nucleotide sequence ID" value="NZ_QMIE01000025.1"/>
</dbReference>
<protein>
    <submittedName>
        <fullName evidence="3">Polysaccharide biosynthesis protein</fullName>
    </submittedName>
</protein>
<dbReference type="PANTHER" id="PTHR43318:SF1">
    <property type="entry name" value="POLYSACCHARIDE BIOSYNTHESIS PROTEIN EPSC-RELATED"/>
    <property type="match status" value="1"/>
</dbReference>
<evidence type="ECO:0000313" key="3">
    <source>
        <dbReference type="EMBL" id="TVM14354.1"/>
    </source>
</evidence>
<dbReference type="InterPro" id="IPR036291">
    <property type="entry name" value="NAD(P)-bd_dom_sf"/>
</dbReference>
<dbReference type="Proteomes" id="UP000448292">
    <property type="component" value="Unassembled WGS sequence"/>
</dbReference>
<proteinExistence type="inferred from homology"/>
<evidence type="ECO:0000313" key="4">
    <source>
        <dbReference type="Proteomes" id="UP000448292"/>
    </source>
</evidence>
<dbReference type="PANTHER" id="PTHR43318">
    <property type="entry name" value="UDP-N-ACETYLGLUCOSAMINE 4,6-DEHYDRATASE"/>
    <property type="match status" value="1"/>
</dbReference>
<name>A0A7M3MA51_9BACT</name>
<comment type="similarity">
    <text evidence="1">Belongs to the polysaccharide synthase family.</text>
</comment>
<dbReference type="SUPFAM" id="SSF51735">
    <property type="entry name" value="NAD(P)-binding Rossmann-fold domains"/>
    <property type="match status" value="1"/>
</dbReference>
<evidence type="ECO:0000259" key="2">
    <source>
        <dbReference type="Pfam" id="PF02719"/>
    </source>
</evidence>